<protein>
    <recommendedName>
        <fullName evidence="3">DUF31 domain-containing protein</fullName>
    </recommendedName>
</protein>
<dbReference type="RefSeq" id="WP_024071486.1">
    <property type="nucleotide sequence ID" value="NC_023062.1"/>
</dbReference>
<sequence>MPALKLFAIPVVGGTALYPFTLLISSSTPNKSIPALKASQLQEEGDIKNVLLSSNEINPTLKADSKEKSLEIPNKPMSNEVLKSKSLPEKTTVIQEHKQSTKKQSQELSDEAIEKLKKETHLHEWLDNINPLIRHKQSFTFISRWNTHYFKLVQWNKDCQCFVELDSEYGIWSNNSGLFAIGKTWEQPQKHLVSLETNPKCTNFNGFWYQDWNTWWRLKSWLKTFDNDKDGNRALASCDKDPVVFLGVNTYFPIFVKSKSSGNITTDGPMNFFYNHLEKKFEAARGRKEVPKHFSKISSYHDYKKLWNM</sequence>
<evidence type="ECO:0000313" key="1">
    <source>
        <dbReference type="EMBL" id="AHC40476.1"/>
    </source>
</evidence>
<accession>A0ABM5P2B4</accession>
<dbReference type="EMBL" id="CP006935">
    <property type="protein sequence ID" value="AHC40476.1"/>
    <property type="molecule type" value="Genomic_DNA"/>
</dbReference>
<keyword evidence="2" id="KW-1185">Reference proteome</keyword>
<reference evidence="1 2" key="1">
    <citation type="journal article" date="2014" name="Genome Announc.">
        <title>Complete Genome Sequence of Mycoplasma ovis Strain Michigan, a Hemoplasma of Sheep with Two Distinct 16S rRNA Genes.</title>
        <authorList>
            <person name="Deshuillers P.L."/>
            <person name="Santos A.P."/>
            <person name="do Nascimento N.C."/>
            <person name="Hampel J.A."/>
            <person name="Bergin I.L."/>
            <person name="Dyson M.C."/>
            <person name="Messick J.B."/>
        </authorList>
    </citation>
    <scope>NUCLEOTIDE SEQUENCE [LARGE SCALE GENOMIC DNA]</scope>
    <source>
        <strain evidence="1 2">Michigan</strain>
    </source>
</reference>
<dbReference type="Proteomes" id="UP000018745">
    <property type="component" value="Chromosome"/>
</dbReference>
<evidence type="ECO:0008006" key="3">
    <source>
        <dbReference type="Google" id="ProtNLM"/>
    </source>
</evidence>
<evidence type="ECO:0000313" key="2">
    <source>
        <dbReference type="Proteomes" id="UP000018745"/>
    </source>
</evidence>
<proteinExistence type="predicted"/>
<gene>
    <name evidence="1" type="ORF">OVS_03640</name>
</gene>
<organism evidence="1 2">
    <name type="scientific">Mycoplasma ovis str. Michigan</name>
    <dbReference type="NCBI Taxonomy" id="1415773"/>
    <lineage>
        <taxon>Bacteria</taxon>
        <taxon>Bacillati</taxon>
        <taxon>Mycoplasmatota</taxon>
        <taxon>Mollicutes</taxon>
        <taxon>Mycoplasmataceae</taxon>
        <taxon>Mycoplasma</taxon>
    </lineage>
</organism>
<name>A0ABM5P2B4_9MOLU</name>